<dbReference type="EMBL" id="JBHRSB010000013">
    <property type="protein sequence ID" value="MFC3003698.1"/>
    <property type="molecule type" value="Genomic_DNA"/>
</dbReference>
<evidence type="ECO:0000256" key="1">
    <source>
        <dbReference type="SAM" id="MobiDB-lite"/>
    </source>
</evidence>
<gene>
    <name evidence="3" type="ORF">ACFOD3_27645</name>
</gene>
<feature type="compositionally biased region" description="Basic and acidic residues" evidence="1">
    <location>
        <begin position="44"/>
        <end position="55"/>
    </location>
</feature>
<protein>
    <submittedName>
        <fullName evidence="3">VapE domain-containing protein</fullName>
    </submittedName>
</protein>
<dbReference type="RefSeq" id="WP_216840139.1">
    <property type="nucleotide sequence ID" value="NZ_JAFNJS010000013.1"/>
</dbReference>
<accession>A0ABV7C2C6</accession>
<evidence type="ECO:0000313" key="4">
    <source>
        <dbReference type="Proteomes" id="UP001595420"/>
    </source>
</evidence>
<proteinExistence type="predicted"/>
<dbReference type="PANTHER" id="PTHR34985">
    <property type="entry name" value="SLR0554 PROTEIN"/>
    <property type="match status" value="1"/>
</dbReference>
<dbReference type="Proteomes" id="UP001595420">
    <property type="component" value="Unassembled WGS sequence"/>
</dbReference>
<dbReference type="InterPro" id="IPR007936">
    <property type="entry name" value="VapE-like_dom"/>
</dbReference>
<name>A0ABV7C2C6_9PROT</name>
<feature type="domain" description="Virulence-associated protein E-like" evidence="2">
    <location>
        <begin position="151"/>
        <end position="365"/>
    </location>
</feature>
<dbReference type="PANTHER" id="PTHR34985:SF1">
    <property type="entry name" value="SLR0554 PROTEIN"/>
    <property type="match status" value="1"/>
</dbReference>
<dbReference type="Pfam" id="PF05272">
    <property type="entry name" value="VapE-like_dom"/>
    <property type="match status" value="1"/>
</dbReference>
<keyword evidence="4" id="KW-1185">Reference proteome</keyword>
<evidence type="ECO:0000259" key="2">
    <source>
        <dbReference type="Pfam" id="PF05272"/>
    </source>
</evidence>
<evidence type="ECO:0000313" key="3">
    <source>
        <dbReference type="EMBL" id="MFC3003698.1"/>
    </source>
</evidence>
<organism evidence="3 4">
    <name type="scientific">Falsiroseomonas tokyonensis</name>
    <dbReference type="NCBI Taxonomy" id="430521"/>
    <lineage>
        <taxon>Bacteria</taxon>
        <taxon>Pseudomonadati</taxon>
        <taxon>Pseudomonadota</taxon>
        <taxon>Alphaproteobacteria</taxon>
        <taxon>Acetobacterales</taxon>
        <taxon>Roseomonadaceae</taxon>
        <taxon>Falsiroseomonas</taxon>
    </lineage>
</organism>
<sequence>MNFAALPQGFVEHPFQASAAPPAAPQKRAKAGDKKAPKTGAAPWRKELQTDDRGQPHANLANALTVLRRDPALTEAFGFDEMLRGAFVCAPLPGRGDDAGPFPRPLRDIDATATQEFMQRAGLPRIGRETIFQAIEARAAERAYHPVRAYLDGLRWDGRKRLGTWLADYLGAAATAYTAGIGPLILIAMVARVRRPGCKSDHMLVLVGPQGARKSSAVRVLGGAWFSDSLPDIRSGKDVSQHLRGKWIIEVSELAALDRAEAAALKAFVTRETEQYRPSYGRAEVVEPRQCIFIGTTNKAAFLRDETGGRRFWPVEVGAIDLDALARDRDQLFAEADHLFRQGAAWWPATDFEAKHIAPQQEARHEVDAWEQAIRDHLATAARTTVLEVAHAALSLDTRSVGTAEQRRISAALERMGWVRRASNGKRWWVRPGEKQ</sequence>
<feature type="region of interest" description="Disordered" evidence="1">
    <location>
        <begin position="1"/>
        <end position="56"/>
    </location>
</feature>
<reference evidence="4" key="1">
    <citation type="journal article" date="2019" name="Int. J. Syst. Evol. Microbiol.">
        <title>The Global Catalogue of Microorganisms (GCM) 10K type strain sequencing project: providing services to taxonomists for standard genome sequencing and annotation.</title>
        <authorList>
            <consortium name="The Broad Institute Genomics Platform"/>
            <consortium name="The Broad Institute Genome Sequencing Center for Infectious Disease"/>
            <person name="Wu L."/>
            <person name="Ma J."/>
        </authorList>
    </citation>
    <scope>NUCLEOTIDE SEQUENCE [LARGE SCALE GENOMIC DNA]</scope>
    <source>
        <strain evidence="4">CGMCC 1.16855</strain>
    </source>
</reference>
<comment type="caution">
    <text evidence="3">The sequence shown here is derived from an EMBL/GenBank/DDBJ whole genome shotgun (WGS) entry which is preliminary data.</text>
</comment>